<evidence type="ECO:0000313" key="3">
    <source>
        <dbReference type="Proteomes" id="UP000198284"/>
    </source>
</evidence>
<name>A0A239IGS6_9BURK</name>
<sequence>MTMTYEAYLDEVTTLITEMYDVSEEAAIKQVMRAQAADFFTLHDDIPAMRTQERAVQDAKAMYQQIQEASTAAAPKQPKPAQPTRQPKQARAGTRKK</sequence>
<protein>
    <submittedName>
        <fullName evidence="2">Uncharacterized protein</fullName>
    </submittedName>
</protein>
<keyword evidence="3" id="KW-1185">Reference proteome</keyword>
<feature type="compositionally biased region" description="Low complexity" evidence="1">
    <location>
        <begin position="82"/>
        <end position="97"/>
    </location>
</feature>
<gene>
    <name evidence="2" type="ORF">SAMN06265795_10982</name>
</gene>
<dbReference type="EMBL" id="FZOT01000009">
    <property type="protein sequence ID" value="SNS92203.1"/>
    <property type="molecule type" value="Genomic_DNA"/>
</dbReference>
<evidence type="ECO:0000256" key="1">
    <source>
        <dbReference type="SAM" id="MobiDB-lite"/>
    </source>
</evidence>
<organism evidence="2 3">
    <name type="scientific">Noviherbaspirillum humi</name>
    <dbReference type="NCBI Taxonomy" id="1688639"/>
    <lineage>
        <taxon>Bacteria</taxon>
        <taxon>Pseudomonadati</taxon>
        <taxon>Pseudomonadota</taxon>
        <taxon>Betaproteobacteria</taxon>
        <taxon>Burkholderiales</taxon>
        <taxon>Oxalobacteraceae</taxon>
        <taxon>Noviherbaspirillum</taxon>
    </lineage>
</organism>
<reference evidence="2 3" key="1">
    <citation type="submission" date="2017-06" db="EMBL/GenBank/DDBJ databases">
        <authorList>
            <person name="Kim H.J."/>
            <person name="Triplett B.A."/>
        </authorList>
    </citation>
    <scope>NUCLEOTIDE SEQUENCE [LARGE SCALE GENOMIC DNA]</scope>
    <source>
        <strain evidence="2 3">U15</strain>
    </source>
</reference>
<dbReference type="AlphaFoldDB" id="A0A239IGS6"/>
<evidence type="ECO:0000313" key="2">
    <source>
        <dbReference type="EMBL" id="SNS92203.1"/>
    </source>
</evidence>
<accession>A0A239IGS6</accession>
<dbReference type="RefSeq" id="WP_342745525.1">
    <property type="nucleotide sequence ID" value="NZ_FZOT01000009.1"/>
</dbReference>
<feature type="region of interest" description="Disordered" evidence="1">
    <location>
        <begin position="62"/>
        <end position="97"/>
    </location>
</feature>
<dbReference type="Proteomes" id="UP000198284">
    <property type="component" value="Unassembled WGS sequence"/>
</dbReference>
<proteinExistence type="predicted"/>